<comment type="subcellular location">
    <subcellularLocation>
        <location evidence="1">Membrane</location>
        <topology evidence="1">Multi-pass membrane protein</topology>
    </subcellularLocation>
</comment>
<feature type="transmembrane region" description="Helical" evidence="5">
    <location>
        <begin position="214"/>
        <end position="232"/>
    </location>
</feature>
<feature type="transmembrane region" description="Helical" evidence="5">
    <location>
        <begin position="238"/>
        <end position="254"/>
    </location>
</feature>
<feature type="transmembrane region" description="Helical" evidence="5">
    <location>
        <begin position="327"/>
        <end position="351"/>
    </location>
</feature>
<feature type="transmembrane region" description="Helical" evidence="5">
    <location>
        <begin position="36"/>
        <end position="55"/>
    </location>
</feature>
<evidence type="ECO:0000256" key="3">
    <source>
        <dbReference type="ARBA" id="ARBA00022989"/>
    </source>
</evidence>
<evidence type="ECO:0000256" key="4">
    <source>
        <dbReference type="ARBA" id="ARBA00023136"/>
    </source>
</evidence>
<feature type="transmembrane region" description="Helical" evidence="5">
    <location>
        <begin position="261"/>
        <end position="280"/>
    </location>
</feature>
<keyword evidence="2 5" id="KW-0812">Transmembrane</keyword>
<feature type="transmembrane region" description="Helical" evidence="5">
    <location>
        <begin position="106"/>
        <end position="123"/>
    </location>
</feature>
<evidence type="ECO:0000256" key="2">
    <source>
        <dbReference type="ARBA" id="ARBA00022692"/>
    </source>
</evidence>
<feature type="transmembrane region" description="Helical" evidence="5">
    <location>
        <begin position="493"/>
        <end position="513"/>
    </location>
</feature>
<dbReference type="Proteomes" id="UP000659344">
    <property type="component" value="Unassembled WGS sequence"/>
</dbReference>
<reference evidence="8" key="1">
    <citation type="journal article" date="2019" name="Int. J. Syst. Evol. Microbiol.">
        <title>The Global Catalogue of Microorganisms (GCM) 10K type strain sequencing project: providing services to taxonomists for standard genome sequencing and annotation.</title>
        <authorList>
            <consortium name="The Broad Institute Genomics Platform"/>
            <consortium name="The Broad Institute Genome Sequencing Center for Infectious Disease"/>
            <person name="Wu L."/>
            <person name="Ma J."/>
        </authorList>
    </citation>
    <scope>NUCLEOTIDE SEQUENCE [LARGE SCALE GENOMIC DNA]</scope>
    <source>
        <strain evidence="8">CGMCC 1.12769</strain>
    </source>
</reference>
<dbReference type="InterPro" id="IPR051533">
    <property type="entry name" value="WaaL-like"/>
</dbReference>
<keyword evidence="4 5" id="KW-0472">Membrane</keyword>
<evidence type="ECO:0000313" key="7">
    <source>
        <dbReference type="EMBL" id="GGH38896.1"/>
    </source>
</evidence>
<feature type="transmembrane region" description="Helical" evidence="5">
    <location>
        <begin position="407"/>
        <end position="427"/>
    </location>
</feature>
<dbReference type="InterPro" id="IPR007016">
    <property type="entry name" value="O-antigen_ligase-rel_domated"/>
</dbReference>
<sequence>MPGKEHMYIWWAGGGIVGTGLVVCLHNGLFYIDTRFSLLLISVWLVISAVVIAFCMTREVTLLPFRNGSLTQTNLLIWIYPFIIAALYSVHLVIGPQSFQATTEALLRWTFYGVFGVTLYRVGREKEGRRLLKMGWLAMGTLLVTTALATIYGILPLPHIILRTDNDEIAATGARLGGLLQYPNTFGMVMAVCLLERLMAIASLSVTDLSRKKLLIASGSTVLTLLIALCLLLTESRGAYVAAGVGWIAGWFLLRGDKRLIYLIQSGIVVIAAAFLAWQLTHAKLAPPLFSGLVSLVVVMAVVLMLSRMSTQVLNLRRRTYRYIMAYFCGGFSLLIAFVLLACGGLLLRLFRLGTLSARTVMYSDAWKLFKNAPWIGDGGDAWRKLFHSIQSKPYVGTEVHSGFLDILLDLGILGFLILMLGLFAIFTGLIKSRSILLPSCIVLVLHSAFDFDMSYGLVWMLLAWMVGLSFEESGVAKPLDRAYRGAGADVRLVRFIYGLLATLLLITGITGFRQAESLRLYTLANLSTQSITTVERVDLLQQSLTLDRSRTSTRLALASMSTPAAATTILIKGIHYDPGHPDLWLALGIAWAVQGDMRAIPALEHVANLDRYDREKQGAVLRNLVLLAMRLEGEHRFNEAQSAVSAGRRLYLRYAELENHLLKMNNPRNDRDFKLTEESQVWEKKLISIADLIANSME</sequence>
<feature type="transmembrane region" description="Helical" evidence="5">
    <location>
        <begin position="186"/>
        <end position="207"/>
    </location>
</feature>
<evidence type="ECO:0000259" key="6">
    <source>
        <dbReference type="Pfam" id="PF04932"/>
    </source>
</evidence>
<feature type="transmembrane region" description="Helical" evidence="5">
    <location>
        <begin position="7"/>
        <end position="30"/>
    </location>
</feature>
<dbReference type="EMBL" id="BMFT01000006">
    <property type="protein sequence ID" value="GGH38896.1"/>
    <property type="molecule type" value="Genomic_DNA"/>
</dbReference>
<evidence type="ECO:0000313" key="8">
    <source>
        <dbReference type="Proteomes" id="UP000659344"/>
    </source>
</evidence>
<evidence type="ECO:0000256" key="1">
    <source>
        <dbReference type="ARBA" id="ARBA00004141"/>
    </source>
</evidence>
<dbReference type="PANTHER" id="PTHR37422">
    <property type="entry name" value="TEICHURONIC ACID BIOSYNTHESIS PROTEIN TUAE"/>
    <property type="match status" value="1"/>
</dbReference>
<feature type="transmembrane region" description="Helical" evidence="5">
    <location>
        <begin position="286"/>
        <end position="306"/>
    </location>
</feature>
<proteinExistence type="predicted"/>
<dbReference type="PANTHER" id="PTHR37422:SF13">
    <property type="entry name" value="LIPOPOLYSACCHARIDE BIOSYNTHESIS PROTEIN PA4999-RELATED"/>
    <property type="match status" value="1"/>
</dbReference>
<dbReference type="RefSeq" id="WP_188542369.1">
    <property type="nucleotide sequence ID" value="NZ_BMFT01000006.1"/>
</dbReference>
<keyword evidence="3 5" id="KW-1133">Transmembrane helix</keyword>
<accession>A0ABQ1YU23</accession>
<comment type="caution">
    <text evidence="7">The sequence shown here is derived from an EMBL/GenBank/DDBJ whole genome shotgun (WGS) entry which is preliminary data.</text>
</comment>
<keyword evidence="8" id="KW-1185">Reference proteome</keyword>
<feature type="transmembrane region" description="Helical" evidence="5">
    <location>
        <begin position="75"/>
        <end position="94"/>
    </location>
</feature>
<protein>
    <recommendedName>
        <fullName evidence="6">O-antigen ligase-related domain-containing protein</fullName>
    </recommendedName>
</protein>
<name>A0ABQ1YU23_9BACL</name>
<evidence type="ECO:0000256" key="5">
    <source>
        <dbReference type="SAM" id="Phobius"/>
    </source>
</evidence>
<organism evidence="7 8">
    <name type="scientific">Paenibacillus segetis</name>
    <dbReference type="NCBI Taxonomy" id="1325360"/>
    <lineage>
        <taxon>Bacteria</taxon>
        <taxon>Bacillati</taxon>
        <taxon>Bacillota</taxon>
        <taxon>Bacilli</taxon>
        <taxon>Bacillales</taxon>
        <taxon>Paenibacillaceae</taxon>
        <taxon>Paenibacillus</taxon>
    </lineage>
</organism>
<feature type="domain" description="O-antigen ligase-related" evidence="6">
    <location>
        <begin position="223"/>
        <end position="419"/>
    </location>
</feature>
<dbReference type="Pfam" id="PF04932">
    <property type="entry name" value="Wzy_C"/>
    <property type="match status" value="1"/>
</dbReference>
<gene>
    <name evidence="7" type="ORF">GCM10008013_47280</name>
</gene>
<feature type="transmembrane region" description="Helical" evidence="5">
    <location>
        <begin position="135"/>
        <end position="155"/>
    </location>
</feature>